<comment type="similarity">
    <text evidence="1">Belongs to the bacterial solute-binding protein 7 family.</text>
</comment>
<keyword evidence="6" id="KW-1185">Reference proteome</keyword>
<dbReference type="GO" id="GO:0030288">
    <property type="term" value="C:outer membrane-bounded periplasmic space"/>
    <property type="evidence" value="ECO:0007669"/>
    <property type="project" value="InterPro"/>
</dbReference>
<dbReference type="GO" id="GO:0055085">
    <property type="term" value="P:transmembrane transport"/>
    <property type="evidence" value="ECO:0007669"/>
    <property type="project" value="InterPro"/>
</dbReference>
<accession>A0A511WTS7</accession>
<dbReference type="EMBL" id="BJYD01000024">
    <property type="protein sequence ID" value="GEN54529.1"/>
    <property type="molecule type" value="Genomic_DNA"/>
</dbReference>
<proteinExistence type="inferred from homology"/>
<dbReference type="Gene3D" id="3.40.190.170">
    <property type="entry name" value="Bacterial extracellular solute-binding protein, family 7"/>
    <property type="match status" value="1"/>
</dbReference>
<dbReference type="InterPro" id="IPR038404">
    <property type="entry name" value="TRAP_DctP_sf"/>
</dbReference>
<feature type="chain" id="PRO_5038355585" evidence="4">
    <location>
        <begin position="21"/>
        <end position="339"/>
    </location>
</feature>
<organism evidence="5 6">
    <name type="scientific">Halobacillus faecis</name>
    <dbReference type="NCBI Taxonomy" id="360184"/>
    <lineage>
        <taxon>Bacteria</taxon>
        <taxon>Bacillati</taxon>
        <taxon>Bacillota</taxon>
        <taxon>Bacilli</taxon>
        <taxon>Bacillales</taxon>
        <taxon>Bacillaceae</taxon>
        <taxon>Halobacillus</taxon>
    </lineage>
</organism>
<gene>
    <name evidence="5" type="ORF">HFA01_27910</name>
</gene>
<evidence type="ECO:0000256" key="2">
    <source>
        <dbReference type="ARBA" id="ARBA00022448"/>
    </source>
</evidence>
<comment type="caution">
    <text evidence="5">The sequence shown here is derived from an EMBL/GenBank/DDBJ whole genome shotgun (WGS) entry which is preliminary data.</text>
</comment>
<reference evidence="5 6" key="1">
    <citation type="submission" date="2019-07" db="EMBL/GenBank/DDBJ databases">
        <title>Whole genome shotgun sequence of Halobacillus faecis NBRC 103569.</title>
        <authorList>
            <person name="Hosoyama A."/>
            <person name="Uohara A."/>
            <person name="Ohji S."/>
            <person name="Ichikawa N."/>
        </authorList>
    </citation>
    <scope>NUCLEOTIDE SEQUENCE [LARGE SCALE GENOMIC DNA]</scope>
    <source>
        <strain evidence="5 6">NBRC 103569</strain>
    </source>
</reference>
<keyword evidence="3 4" id="KW-0732">Signal</keyword>
<evidence type="ECO:0000256" key="3">
    <source>
        <dbReference type="ARBA" id="ARBA00022729"/>
    </source>
</evidence>
<protein>
    <submittedName>
        <fullName evidence="5">ABC transporter substrate-binding protein</fullName>
    </submittedName>
</protein>
<evidence type="ECO:0000313" key="6">
    <source>
        <dbReference type="Proteomes" id="UP000321886"/>
    </source>
</evidence>
<dbReference type="NCBIfam" id="NF037995">
    <property type="entry name" value="TRAP_S1"/>
    <property type="match status" value="1"/>
</dbReference>
<keyword evidence="2" id="KW-0813">Transport</keyword>
<dbReference type="PIRSF" id="PIRSF006470">
    <property type="entry name" value="DctB"/>
    <property type="match status" value="1"/>
</dbReference>
<feature type="signal peptide" evidence="4">
    <location>
        <begin position="1"/>
        <end position="20"/>
    </location>
</feature>
<dbReference type="InterPro" id="IPR018389">
    <property type="entry name" value="DctP_fam"/>
</dbReference>
<dbReference type="Proteomes" id="UP000321886">
    <property type="component" value="Unassembled WGS sequence"/>
</dbReference>
<dbReference type="InterPro" id="IPR004682">
    <property type="entry name" value="TRAP_DctP"/>
</dbReference>
<dbReference type="PANTHER" id="PTHR33376:SF7">
    <property type="entry name" value="C4-DICARBOXYLATE-BINDING PROTEIN DCTB"/>
    <property type="match status" value="1"/>
</dbReference>
<evidence type="ECO:0000256" key="4">
    <source>
        <dbReference type="SAM" id="SignalP"/>
    </source>
</evidence>
<evidence type="ECO:0000256" key="1">
    <source>
        <dbReference type="ARBA" id="ARBA00009023"/>
    </source>
</evidence>
<evidence type="ECO:0000313" key="5">
    <source>
        <dbReference type="EMBL" id="GEN54529.1"/>
    </source>
</evidence>
<dbReference type="NCBIfam" id="TIGR00787">
    <property type="entry name" value="dctP"/>
    <property type="match status" value="1"/>
</dbReference>
<sequence length="339" mass="37794">MMKKWLLPIAGLLVSSALVGCSSDEASSEGGEETYEIQVAHLVSEEQSTHVALESFIERVEERSDGQLQIEAYPNGSLYASDREAIEAVQMGNLEMTIPAVAPLSGFNSKFMVFDLPFLFKTKEAAYSALDGELGDSLLTDLEDEGFKGLAFGENGFRHILNNEGPIETPSDLEGLKLRTMENPVHTDTFNALGANASPFAFGELYTSLQQGTYDAMESPVSLVYTNKFYEVQDYLTVSGHFYAATILLMNKDFMDSLPEELQTILQEEAETYRDEQRKLASEQDEEFLKELQENEGLKVNELTPEQKEKFIEATQSVYDEYEDEIGADLIEQAKAANE</sequence>
<dbReference type="AlphaFoldDB" id="A0A511WTS7"/>
<dbReference type="PANTHER" id="PTHR33376">
    <property type="match status" value="1"/>
</dbReference>
<dbReference type="RefSeq" id="WP_307725373.1">
    <property type="nucleotide sequence ID" value="NZ_BJYD01000024.1"/>
</dbReference>
<dbReference type="Pfam" id="PF03480">
    <property type="entry name" value="DctP"/>
    <property type="match status" value="1"/>
</dbReference>
<name>A0A511WTS7_9BACI</name>
<dbReference type="PROSITE" id="PS51257">
    <property type="entry name" value="PROKAR_LIPOPROTEIN"/>
    <property type="match status" value="1"/>
</dbReference>